<dbReference type="EMBL" id="NFZW01000021">
    <property type="protein sequence ID" value="RFA33439.1"/>
    <property type="molecule type" value="Genomic_DNA"/>
</dbReference>
<organism evidence="1 2">
    <name type="scientific">Alkalilimnicola ehrlichii</name>
    <dbReference type="NCBI Taxonomy" id="351052"/>
    <lineage>
        <taxon>Bacteria</taxon>
        <taxon>Pseudomonadati</taxon>
        <taxon>Pseudomonadota</taxon>
        <taxon>Gammaproteobacteria</taxon>
        <taxon>Chromatiales</taxon>
        <taxon>Ectothiorhodospiraceae</taxon>
        <taxon>Alkalilimnicola</taxon>
    </lineage>
</organism>
<keyword evidence="2" id="KW-1185">Reference proteome</keyword>
<accession>A0A3E0WLZ7</accession>
<name>A0A3E0WLZ7_9GAMM</name>
<gene>
    <name evidence="1" type="ORF">CAL65_17420</name>
</gene>
<evidence type="ECO:0000313" key="1">
    <source>
        <dbReference type="EMBL" id="RFA33439.1"/>
    </source>
</evidence>
<evidence type="ECO:0000313" key="2">
    <source>
        <dbReference type="Proteomes" id="UP000256763"/>
    </source>
</evidence>
<sequence length="235" mass="25942">MTPVSRDARFRHAVYRLSTPLPPGERLRLRARGRLQYLGFTQDEEDPQAKITFNGSFLGTELLPRLGYDNGRELVENRERIARGLPRLASRKAPQDDPVHRRRSVFSGLSPRATADITVSTPASQTAFGPGALIARRVQGDRAISSFRLTEAAPLNWHIGSAAYEVAAFSIGRPERPVALEVLHHPGHAWNLDHIRAAADAALAHIESELGPIPTSNCASRRFRSTPRPATPIRT</sequence>
<comment type="caution">
    <text evidence="1">The sequence shown here is derived from an EMBL/GenBank/DDBJ whole genome shotgun (WGS) entry which is preliminary data.</text>
</comment>
<protein>
    <submittedName>
        <fullName evidence="1">Uncharacterized protein</fullName>
    </submittedName>
</protein>
<reference evidence="2" key="1">
    <citation type="submission" date="2017-05" db="EMBL/GenBank/DDBJ databases">
        <authorList>
            <person name="Sharma S."/>
            <person name="Sidhu C."/>
            <person name="Pinnaka A.K."/>
        </authorList>
    </citation>
    <scope>NUCLEOTIDE SEQUENCE [LARGE SCALE GENOMIC DNA]</scope>
    <source>
        <strain evidence="2">AK93</strain>
    </source>
</reference>
<dbReference type="Proteomes" id="UP000256763">
    <property type="component" value="Unassembled WGS sequence"/>
</dbReference>
<dbReference type="AlphaFoldDB" id="A0A3E0WLZ7"/>
<proteinExistence type="predicted"/>